<name>A0A2H1HNP0_9MICO</name>
<dbReference type="RefSeq" id="WP_101623434.1">
    <property type="nucleotide sequence ID" value="NZ_FXZC01000001.1"/>
</dbReference>
<reference evidence="2 3" key="1">
    <citation type="submission" date="2017-03" db="EMBL/GenBank/DDBJ databases">
        <authorList>
            <person name="Afonso C.L."/>
            <person name="Miller P.J."/>
            <person name="Scott M.A."/>
            <person name="Spackman E."/>
            <person name="Goraichik I."/>
            <person name="Dimitrov K.M."/>
            <person name="Suarez D.L."/>
            <person name="Swayne D.E."/>
        </authorList>
    </citation>
    <scope>NUCLEOTIDE SEQUENCE [LARGE SCALE GENOMIC DNA]</scope>
    <source>
        <strain evidence="2 3">CIP 102111</strain>
    </source>
</reference>
<feature type="transmembrane region" description="Helical" evidence="1">
    <location>
        <begin position="159"/>
        <end position="179"/>
    </location>
</feature>
<feature type="transmembrane region" description="Helical" evidence="1">
    <location>
        <begin position="104"/>
        <end position="125"/>
    </location>
</feature>
<feature type="transmembrane region" description="Helical" evidence="1">
    <location>
        <begin position="33"/>
        <end position="52"/>
    </location>
</feature>
<proteinExistence type="predicted"/>
<feature type="transmembrane region" description="Helical" evidence="1">
    <location>
        <begin position="289"/>
        <end position="309"/>
    </location>
</feature>
<dbReference type="Proteomes" id="UP000234333">
    <property type="component" value="Unassembled WGS sequence"/>
</dbReference>
<dbReference type="InterPro" id="IPR049458">
    <property type="entry name" value="EpsG-like"/>
</dbReference>
<feature type="transmembrane region" description="Helical" evidence="1">
    <location>
        <begin position="185"/>
        <end position="203"/>
    </location>
</feature>
<feature type="transmembrane region" description="Helical" evidence="1">
    <location>
        <begin position="315"/>
        <end position="332"/>
    </location>
</feature>
<accession>A0A2H1HNP0</accession>
<dbReference type="Pfam" id="PF14897">
    <property type="entry name" value="EpsG"/>
    <property type="match status" value="1"/>
</dbReference>
<sequence>MFLLSWFALVTLWVVGFCVVGEASKFRHWSNAVFPIASLATIIVLAAAPANYDVVDKTRYAIEFEGLSFAGPREVFSSTMTDGREPAYLLFNWIIGRFTHDADVYFLVTAAFCATMLAAVLWIVLGSGWQTAVVLWVTFCFGFFMDYSSFLLRQGLSISFLFLALALVLRSARVVWVVLALGAGVLFHWSAIPAAIIILVVRLVRLRTDILLGVWALLSLSYLTGFNARLAGPLGSSIEQVEVYANPDLASTYAGGTNRLNFWLFSVGPLFVAYAAHKRFSSLPDWYPKLLNAFILLNGYFLVMGFVFFSDRLAAYSWMLVPVLVALPFLRYERRAGAVLRVGLLVGFVLWALYFGSFDVLVPR</sequence>
<evidence type="ECO:0000256" key="1">
    <source>
        <dbReference type="SAM" id="Phobius"/>
    </source>
</evidence>
<protein>
    <submittedName>
        <fullName evidence="2">EpsG family protein</fullName>
    </submittedName>
</protein>
<feature type="transmembrane region" description="Helical" evidence="1">
    <location>
        <begin position="260"/>
        <end position="277"/>
    </location>
</feature>
<feature type="transmembrane region" description="Helical" evidence="1">
    <location>
        <begin position="339"/>
        <end position="358"/>
    </location>
</feature>
<keyword evidence="1" id="KW-0812">Transmembrane</keyword>
<evidence type="ECO:0000313" key="3">
    <source>
        <dbReference type="Proteomes" id="UP000234333"/>
    </source>
</evidence>
<feature type="transmembrane region" description="Helical" evidence="1">
    <location>
        <begin position="210"/>
        <end position="228"/>
    </location>
</feature>
<gene>
    <name evidence="2" type="ORF">BC102111_00322</name>
</gene>
<keyword evidence="1" id="KW-0472">Membrane</keyword>
<feature type="transmembrane region" description="Helical" evidence="1">
    <location>
        <begin position="131"/>
        <end position="152"/>
    </location>
</feature>
<dbReference type="AlphaFoldDB" id="A0A2H1HNP0"/>
<dbReference type="EMBL" id="FXZC01000001">
    <property type="protein sequence ID" value="SMX64466.1"/>
    <property type="molecule type" value="Genomic_DNA"/>
</dbReference>
<dbReference type="GeneID" id="99774264"/>
<keyword evidence="1" id="KW-1133">Transmembrane helix</keyword>
<organism evidence="2 3">
    <name type="scientific">Brevibacterium casei CIP 102111</name>
    <dbReference type="NCBI Taxonomy" id="1255625"/>
    <lineage>
        <taxon>Bacteria</taxon>
        <taxon>Bacillati</taxon>
        <taxon>Actinomycetota</taxon>
        <taxon>Actinomycetes</taxon>
        <taxon>Micrococcales</taxon>
        <taxon>Brevibacteriaceae</taxon>
        <taxon>Brevibacterium</taxon>
    </lineage>
</organism>
<evidence type="ECO:0000313" key="2">
    <source>
        <dbReference type="EMBL" id="SMX64466.1"/>
    </source>
</evidence>